<evidence type="ECO:0000313" key="2">
    <source>
        <dbReference type="EMBL" id="KAK7790105.1"/>
    </source>
</evidence>
<feature type="compositionally biased region" description="Acidic residues" evidence="1">
    <location>
        <begin position="1"/>
        <end position="51"/>
    </location>
</feature>
<gene>
    <name evidence="3" type="ORF">R5R35_005652</name>
    <name evidence="2" type="ORF">R5R35_012626</name>
</gene>
<protein>
    <submittedName>
        <fullName evidence="2">Uncharacterized protein</fullName>
    </submittedName>
</protein>
<organism evidence="2 4">
    <name type="scientific">Gryllus longicercus</name>
    <dbReference type="NCBI Taxonomy" id="2509291"/>
    <lineage>
        <taxon>Eukaryota</taxon>
        <taxon>Metazoa</taxon>
        <taxon>Ecdysozoa</taxon>
        <taxon>Arthropoda</taxon>
        <taxon>Hexapoda</taxon>
        <taxon>Insecta</taxon>
        <taxon>Pterygota</taxon>
        <taxon>Neoptera</taxon>
        <taxon>Polyneoptera</taxon>
        <taxon>Orthoptera</taxon>
        <taxon>Ensifera</taxon>
        <taxon>Gryllidea</taxon>
        <taxon>Grylloidea</taxon>
        <taxon>Gryllidae</taxon>
        <taxon>Gryllinae</taxon>
        <taxon>Gryllus</taxon>
    </lineage>
</organism>
<dbReference type="EMBL" id="JAZDUA010000665">
    <property type="protein sequence ID" value="KAK7790105.1"/>
    <property type="molecule type" value="Genomic_DNA"/>
</dbReference>
<dbReference type="EMBL" id="JAZDUA010000268">
    <property type="protein sequence ID" value="KAK7862616.1"/>
    <property type="molecule type" value="Genomic_DNA"/>
</dbReference>
<feature type="compositionally biased region" description="Acidic residues" evidence="1">
    <location>
        <begin position="63"/>
        <end position="82"/>
    </location>
</feature>
<keyword evidence="4" id="KW-1185">Reference proteome</keyword>
<accession>A0AAN9VGR4</accession>
<evidence type="ECO:0000313" key="3">
    <source>
        <dbReference type="EMBL" id="KAK7862616.1"/>
    </source>
</evidence>
<proteinExistence type="predicted"/>
<reference evidence="2 4" key="1">
    <citation type="submission" date="2024-03" db="EMBL/GenBank/DDBJ databases">
        <title>The genome assembly and annotation of the cricket Gryllus longicercus Weissman &amp; Gray.</title>
        <authorList>
            <person name="Szrajer S."/>
            <person name="Gray D."/>
            <person name="Ylla G."/>
        </authorList>
    </citation>
    <scope>NUCLEOTIDE SEQUENCE [LARGE SCALE GENOMIC DNA]</scope>
    <source>
        <strain evidence="2">DAG 2021-001</strain>
        <tissue evidence="2">Whole body minus gut</tissue>
    </source>
</reference>
<evidence type="ECO:0000256" key="1">
    <source>
        <dbReference type="SAM" id="MobiDB-lite"/>
    </source>
</evidence>
<comment type="caution">
    <text evidence="2">The sequence shown here is derived from an EMBL/GenBank/DDBJ whole genome shotgun (WGS) entry which is preliminary data.</text>
</comment>
<feature type="region of interest" description="Disordered" evidence="1">
    <location>
        <begin position="1"/>
        <end position="87"/>
    </location>
</feature>
<evidence type="ECO:0000313" key="4">
    <source>
        <dbReference type="Proteomes" id="UP001378592"/>
    </source>
</evidence>
<dbReference type="Proteomes" id="UP001378592">
    <property type="component" value="Unassembled WGS sequence"/>
</dbReference>
<name>A0AAN9VGR4_9ORTH</name>
<sequence length="283" mass="30631">MADEEEPVEGGEEEEAAAPEGEAEGEGEGEGEAEGEGEGGGDEGGGEEEGAAGDQPKGKKEGDDEEEMGSEEDSDLEGEESSEAIAMALSEQPCSDDRILEELLHASNMAYQRAAKIDEIKAAIKDWERSKTKEGEKPPGEILRKREDLLQQLREFDSIARKIDRLCALTDKYSSEDFLPRIKRESIAAAVGKRLSELLDMMEKELLMAPEHTCCAYCSQEATLPKVVVCGPKDHVPMIVFCDPGGKKLGQPKGCEPGLCTKGGDVKIQVPKGPQFATRKECQ</sequence>
<dbReference type="AlphaFoldDB" id="A0AAN9VGR4"/>